<protein>
    <submittedName>
        <fullName evidence="4">NAD(P)-binding protein</fullName>
    </submittedName>
</protein>
<dbReference type="SUPFAM" id="SSF51735">
    <property type="entry name" value="NAD(P)-binding Rossmann-fold domains"/>
    <property type="match status" value="1"/>
</dbReference>
<dbReference type="Gene3D" id="3.40.50.720">
    <property type="entry name" value="NAD(P)-binding Rossmann-like Domain"/>
    <property type="match status" value="1"/>
</dbReference>
<dbReference type="AlphaFoldDB" id="A0A6A6X1H7"/>
<evidence type="ECO:0000313" key="4">
    <source>
        <dbReference type="EMBL" id="KAF2790350.1"/>
    </source>
</evidence>
<sequence>MRPSYDPATSIPSLEGKVILITGGNIGLGKAAALALSIHNPAQLWITARNPTTGAAAVTEIRAAAPKTVSVNLLELDLTSFASIKAAAQKFTAQVVRLDILMLNAGIMGGEAAVTKDGYERQFGTNHVGHALLLKLLTPLLVNASAHPTGVEPRVVFVSSAAHKYTVPPGGIDLSTMHTPQSQYSGIQKYDQSKLANALYPIALTTKFKQFTTVSVHPGAVGTGLFTTGAKGGGWMVKLLARLEPWISVSAEEGAKNQLWASTAEGVEGGRYYEPVGLSGKEGKYLKDEALIKRLWDWTEKELQGHSI</sequence>
<accession>A0A6A6X1H7</accession>
<gene>
    <name evidence="4" type="ORF">K505DRAFT_251384</name>
</gene>
<dbReference type="PANTHER" id="PTHR24320">
    <property type="entry name" value="RETINOL DEHYDROGENASE"/>
    <property type="match status" value="1"/>
</dbReference>
<keyword evidence="5" id="KW-1185">Reference proteome</keyword>
<dbReference type="InterPro" id="IPR036291">
    <property type="entry name" value="NAD(P)-bd_dom_sf"/>
</dbReference>
<dbReference type="PANTHER" id="PTHR24320:SF282">
    <property type="entry name" value="WW DOMAIN-CONTAINING OXIDOREDUCTASE"/>
    <property type="match status" value="1"/>
</dbReference>
<dbReference type="PRINTS" id="PR00081">
    <property type="entry name" value="GDHRDH"/>
</dbReference>
<dbReference type="GO" id="GO:0016491">
    <property type="term" value="F:oxidoreductase activity"/>
    <property type="evidence" value="ECO:0007669"/>
    <property type="project" value="UniProtKB-KW"/>
</dbReference>
<evidence type="ECO:0000256" key="1">
    <source>
        <dbReference type="ARBA" id="ARBA00006484"/>
    </source>
</evidence>
<evidence type="ECO:0000256" key="2">
    <source>
        <dbReference type="ARBA" id="ARBA00022857"/>
    </source>
</evidence>
<keyword evidence="2" id="KW-0521">NADP</keyword>
<organism evidence="4 5">
    <name type="scientific">Melanomma pulvis-pyrius CBS 109.77</name>
    <dbReference type="NCBI Taxonomy" id="1314802"/>
    <lineage>
        <taxon>Eukaryota</taxon>
        <taxon>Fungi</taxon>
        <taxon>Dikarya</taxon>
        <taxon>Ascomycota</taxon>
        <taxon>Pezizomycotina</taxon>
        <taxon>Dothideomycetes</taxon>
        <taxon>Pleosporomycetidae</taxon>
        <taxon>Pleosporales</taxon>
        <taxon>Melanommataceae</taxon>
        <taxon>Melanomma</taxon>
    </lineage>
</organism>
<dbReference type="OrthoDB" id="191139at2759"/>
<name>A0A6A6X1H7_9PLEO</name>
<dbReference type="InterPro" id="IPR002347">
    <property type="entry name" value="SDR_fam"/>
</dbReference>
<dbReference type="Proteomes" id="UP000799757">
    <property type="component" value="Unassembled WGS sequence"/>
</dbReference>
<dbReference type="EMBL" id="MU002079">
    <property type="protein sequence ID" value="KAF2790350.1"/>
    <property type="molecule type" value="Genomic_DNA"/>
</dbReference>
<reference evidence="4" key="1">
    <citation type="journal article" date="2020" name="Stud. Mycol.">
        <title>101 Dothideomycetes genomes: a test case for predicting lifestyles and emergence of pathogens.</title>
        <authorList>
            <person name="Haridas S."/>
            <person name="Albert R."/>
            <person name="Binder M."/>
            <person name="Bloem J."/>
            <person name="Labutti K."/>
            <person name="Salamov A."/>
            <person name="Andreopoulos B."/>
            <person name="Baker S."/>
            <person name="Barry K."/>
            <person name="Bills G."/>
            <person name="Bluhm B."/>
            <person name="Cannon C."/>
            <person name="Castanera R."/>
            <person name="Culley D."/>
            <person name="Daum C."/>
            <person name="Ezra D."/>
            <person name="Gonzalez J."/>
            <person name="Henrissat B."/>
            <person name="Kuo A."/>
            <person name="Liang C."/>
            <person name="Lipzen A."/>
            <person name="Lutzoni F."/>
            <person name="Magnuson J."/>
            <person name="Mondo S."/>
            <person name="Nolan M."/>
            <person name="Ohm R."/>
            <person name="Pangilinan J."/>
            <person name="Park H.-J."/>
            <person name="Ramirez L."/>
            <person name="Alfaro M."/>
            <person name="Sun H."/>
            <person name="Tritt A."/>
            <person name="Yoshinaga Y."/>
            <person name="Zwiers L.-H."/>
            <person name="Turgeon B."/>
            <person name="Goodwin S."/>
            <person name="Spatafora J."/>
            <person name="Crous P."/>
            <person name="Grigoriev I."/>
        </authorList>
    </citation>
    <scope>NUCLEOTIDE SEQUENCE</scope>
    <source>
        <strain evidence="4">CBS 109.77</strain>
    </source>
</reference>
<dbReference type="Pfam" id="PF00106">
    <property type="entry name" value="adh_short"/>
    <property type="match status" value="1"/>
</dbReference>
<evidence type="ECO:0000256" key="3">
    <source>
        <dbReference type="ARBA" id="ARBA00023002"/>
    </source>
</evidence>
<keyword evidence="3" id="KW-0560">Oxidoreductase</keyword>
<comment type="similarity">
    <text evidence="1">Belongs to the short-chain dehydrogenases/reductases (SDR) family.</text>
</comment>
<proteinExistence type="inferred from homology"/>
<evidence type="ECO:0000313" key="5">
    <source>
        <dbReference type="Proteomes" id="UP000799757"/>
    </source>
</evidence>